<dbReference type="EMBL" id="MZ475896">
    <property type="protein sequence ID" value="QYW04754.1"/>
    <property type="molecule type" value="Genomic_DNA"/>
</dbReference>
<sequence>MRVSASFNSNQSLVNLLLRFVPNSTMLDNVLHVGLFNGTMPTDDQILALLGSSQLPTWTAAAVAPFATASNFLGDLACLSIVPTIDPDALSLVIPLSSQANNFVIATSGTPTWFMMRLCAAASAGSAFANWSASTTCSALVWGTVGDENSTADLKIVGGTVTANVAVRPSDIRIKL</sequence>
<evidence type="ECO:0000313" key="2">
    <source>
        <dbReference type="Proteomes" id="UP000827609"/>
    </source>
</evidence>
<proteinExistence type="predicted"/>
<name>A0AAE7WSW4_9CAUD</name>
<keyword evidence="2" id="KW-1185">Reference proteome</keyword>
<dbReference type="Proteomes" id="UP000827609">
    <property type="component" value="Segment"/>
</dbReference>
<protein>
    <submittedName>
        <fullName evidence="1">Uncharacterized protein</fullName>
    </submittedName>
</protein>
<reference evidence="1" key="1">
    <citation type="submission" date="2021-06" db="EMBL/GenBank/DDBJ databases">
        <title>Complete genome sequence of Erwinia phage pEa_SNUABM_7.</title>
        <authorList>
            <person name="Kim S.G."/>
            <person name="Park S.C."/>
        </authorList>
    </citation>
    <scope>NUCLEOTIDE SEQUENCE</scope>
</reference>
<organism evidence="1 2">
    <name type="scientific">Erwinia phage pEa_SNUABM_7</name>
    <dbReference type="NCBI Taxonomy" id="2866695"/>
    <lineage>
        <taxon>Viruses</taxon>
        <taxon>Duplodnaviria</taxon>
        <taxon>Heunggongvirae</taxon>
        <taxon>Uroviricota</taxon>
        <taxon>Caudoviricetes</taxon>
        <taxon>Snuvirus</taxon>
        <taxon>Snuvirus SNUABM7</taxon>
    </lineage>
</organism>
<evidence type="ECO:0000313" key="1">
    <source>
        <dbReference type="EMBL" id="QYW04754.1"/>
    </source>
</evidence>
<gene>
    <name evidence="1" type="ORF">pEaSNUABM7_00086</name>
</gene>
<accession>A0AAE7WSW4</accession>